<proteinExistence type="inferred from homology"/>
<evidence type="ECO:0000256" key="9">
    <source>
        <dbReference type="ARBA" id="ARBA00022532"/>
    </source>
</evidence>
<comment type="subcellular location">
    <subcellularLocation>
        <location evidence="3">Mitochondrion inner membrane</location>
        <topology evidence="3">Peripheral membrane protein</topology>
        <orientation evidence="3">Matrix side</orientation>
    </subcellularLocation>
</comment>
<dbReference type="PANTHER" id="PTHR11921">
    <property type="entry name" value="SUCCINATE DEHYDROGENASE IRON-SULFUR PROTEIN"/>
    <property type="match status" value="1"/>
</dbReference>
<reference evidence="25 26" key="1">
    <citation type="submission" date="2023-05" db="EMBL/GenBank/DDBJ databases">
        <title>B98-5 Cell Line De Novo Hybrid Assembly: An Optical Mapping Approach.</title>
        <authorList>
            <person name="Kananen K."/>
            <person name="Auerbach J.A."/>
            <person name="Kautto E."/>
            <person name="Blachly J.S."/>
        </authorList>
    </citation>
    <scope>NUCLEOTIDE SEQUENCE [LARGE SCALE GENOMIC DNA]</scope>
    <source>
        <strain evidence="25">B95-8</strain>
        <tissue evidence="25">Cell line</tissue>
    </source>
</reference>
<comment type="caution">
    <text evidence="25">The sequence shown here is derived from an EMBL/GenBank/DDBJ whole genome shotgun (WGS) entry which is preliminary data.</text>
</comment>
<evidence type="ECO:0000256" key="20">
    <source>
        <dbReference type="ARBA" id="ARBA00046525"/>
    </source>
</evidence>
<evidence type="ECO:0000256" key="7">
    <source>
        <dbReference type="ARBA" id="ARBA00016766"/>
    </source>
</evidence>
<dbReference type="InterPro" id="IPR017900">
    <property type="entry name" value="4Fe4S_Fe_S_CS"/>
</dbReference>
<name>A0ABQ9VBC5_SAGOE</name>
<evidence type="ECO:0000256" key="18">
    <source>
        <dbReference type="ARBA" id="ARBA00045022"/>
    </source>
</evidence>
<evidence type="ECO:0000256" key="16">
    <source>
        <dbReference type="ARBA" id="ARBA00033304"/>
    </source>
</evidence>
<dbReference type="SUPFAM" id="SSF54292">
    <property type="entry name" value="2Fe-2S ferredoxin-like"/>
    <property type="match status" value="1"/>
</dbReference>
<evidence type="ECO:0000256" key="23">
    <source>
        <dbReference type="ARBA" id="ARBA00049220"/>
    </source>
</evidence>
<dbReference type="InterPro" id="IPR017896">
    <property type="entry name" value="4Fe4S_Fe-S-bd"/>
</dbReference>
<evidence type="ECO:0000259" key="24">
    <source>
        <dbReference type="PROSITE" id="PS51085"/>
    </source>
</evidence>
<comment type="cofactor">
    <cofactor evidence="1">
        <name>[3Fe-4S] cluster</name>
        <dbReference type="ChEBI" id="CHEBI:21137"/>
    </cofactor>
</comment>
<evidence type="ECO:0000256" key="8">
    <source>
        <dbReference type="ARBA" id="ARBA00022485"/>
    </source>
</evidence>
<dbReference type="InterPro" id="IPR025192">
    <property type="entry name" value="Succ_DH/fum_Rdtase_N"/>
</dbReference>
<evidence type="ECO:0000256" key="17">
    <source>
        <dbReference type="ARBA" id="ARBA00034078"/>
    </source>
</evidence>
<comment type="catalytic activity">
    <reaction evidence="21">
        <text>(R)-malate + a quinone = enol-oxaloacetate + a quinol</text>
        <dbReference type="Rhea" id="RHEA:79827"/>
        <dbReference type="ChEBI" id="CHEBI:15588"/>
        <dbReference type="ChEBI" id="CHEBI:17479"/>
        <dbReference type="ChEBI" id="CHEBI:24646"/>
        <dbReference type="ChEBI" id="CHEBI:132124"/>
    </reaction>
    <physiologicalReaction direction="left-to-right" evidence="21">
        <dbReference type="Rhea" id="RHEA:79828"/>
    </physiologicalReaction>
</comment>
<keyword evidence="15" id="KW-0003">3Fe-4S</keyword>
<keyword evidence="10" id="KW-0001">2Fe-2S</keyword>
<comment type="cofactor">
    <cofactor evidence="2">
        <name>[4Fe-4S] cluster</name>
        <dbReference type="ChEBI" id="CHEBI:49883"/>
    </cofactor>
</comment>
<dbReference type="InterPro" id="IPR012675">
    <property type="entry name" value="Beta-grasp_dom_sf"/>
</dbReference>
<evidence type="ECO:0000256" key="21">
    <source>
        <dbReference type="ARBA" id="ARBA00047404"/>
    </source>
</evidence>
<evidence type="ECO:0000256" key="4">
    <source>
        <dbReference type="ARBA" id="ARBA00004788"/>
    </source>
</evidence>
<keyword evidence="9" id="KW-0816">Tricarboxylic acid cycle</keyword>
<evidence type="ECO:0000256" key="10">
    <source>
        <dbReference type="ARBA" id="ARBA00022714"/>
    </source>
</evidence>
<protein>
    <recommendedName>
        <fullName evidence="7">Succinate dehydrogenase [ubiquinone] iron-sulfur subunit, mitochondrial</fullName>
        <ecNumber evidence="6">1.3.5.1</ecNumber>
    </recommendedName>
    <alternativeName>
        <fullName evidence="16">Iron-sulfur subunit of complex II</fullName>
    </alternativeName>
    <alternativeName>
        <fullName evidence="18">Malate dehydrogenase [quinone] iron-sulfur subunit</fullName>
    </alternativeName>
</protein>
<sequence>MAAVVALSLRRWFSATTVGGACLQACRGAQSAAAAAPLIKKFAIHRWDPDKAGDKPHLQTYEVDLNKCGPMVLDALIKIKNEIDSTLTFRRLCREGICGSCAMNISGGNTLACTRRTDTNLNKVSKIYPLLHMYVIKDLVPDLSNFYAQHKSTEPYLKKKDESQGGKQQYLQSIEDCEKLDGLYECILCACCSTSCPQLLRQLSTEERLAKLQDPFSLYHCHTIMNCTRTCPKGLNPGKAIAEIKKMMATYKEKKASA</sequence>
<dbReference type="PROSITE" id="PS00197">
    <property type="entry name" value="2FE2S_FER_1"/>
    <property type="match status" value="1"/>
</dbReference>
<comment type="function">
    <text evidence="19">Iron-sulfur protein (IP) subunit of the succinate dehydrogenase complex (mitochondrial respiratory chain complex II), responsible for transferring electrons from succinate to ubiquinone (coenzyme Q). SDH also oxidizes malate to the non-canonical enol form of oxaloacetate, enol-oxaloacetate. Enol-oxaloacetate, which is a potent inhibitor of the succinate dehydrogenase activity, is further isomerized into keto-oxaloacetate.</text>
</comment>
<keyword evidence="13" id="KW-0408">Iron</keyword>
<dbReference type="InterPro" id="IPR009051">
    <property type="entry name" value="Helical_ferredxn"/>
</dbReference>
<dbReference type="Gene3D" id="1.10.1060.10">
    <property type="entry name" value="Alpha-helical ferredoxin"/>
    <property type="match status" value="2"/>
</dbReference>
<organism evidence="25 26">
    <name type="scientific">Saguinus oedipus</name>
    <name type="common">Cotton-top tamarin</name>
    <name type="synonym">Oedipomidas oedipus</name>
    <dbReference type="NCBI Taxonomy" id="9490"/>
    <lineage>
        <taxon>Eukaryota</taxon>
        <taxon>Metazoa</taxon>
        <taxon>Chordata</taxon>
        <taxon>Craniata</taxon>
        <taxon>Vertebrata</taxon>
        <taxon>Euteleostomi</taxon>
        <taxon>Mammalia</taxon>
        <taxon>Eutheria</taxon>
        <taxon>Euarchontoglires</taxon>
        <taxon>Primates</taxon>
        <taxon>Haplorrhini</taxon>
        <taxon>Platyrrhini</taxon>
        <taxon>Cebidae</taxon>
        <taxon>Callitrichinae</taxon>
        <taxon>Saguinus</taxon>
    </lineage>
</organism>
<dbReference type="PANTHER" id="PTHR11921:SF29">
    <property type="entry name" value="SUCCINATE DEHYDROGENASE [UBIQUINONE] IRON-SULFUR SUBUNIT, MITOCHONDRIAL"/>
    <property type="match status" value="1"/>
</dbReference>
<keyword evidence="11" id="KW-0479">Metal-binding</keyword>
<dbReference type="SUPFAM" id="SSF46548">
    <property type="entry name" value="alpha-helical ferredoxin"/>
    <property type="match status" value="1"/>
</dbReference>
<accession>A0ABQ9VBC5</accession>
<dbReference type="Gene3D" id="3.10.20.30">
    <property type="match status" value="1"/>
</dbReference>
<evidence type="ECO:0000313" key="25">
    <source>
        <dbReference type="EMBL" id="KAK2106465.1"/>
    </source>
</evidence>
<dbReference type="Pfam" id="PF13085">
    <property type="entry name" value="Fer2_3"/>
    <property type="match status" value="1"/>
</dbReference>
<dbReference type="Proteomes" id="UP001266305">
    <property type="component" value="Unassembled WGS sequence"/>
</dbReference>
<evidence type="ECO:0000256" key="1">
    <source>
        <dbReference type="ARBA" id="ARBA00001927"/>
    </source>
</evidence>
<evidence type="ECO:0000256" key="3">
    <source>
        <dbReference type="ARBA" id="ARBA00004443"/>
    </source>
</evidence>
<dbReference type="InterPro" id="IPR036010">
    <property type="entry name" value="2Fe-2S_ferredoxin-like_sf"/>
</dbReference>
<feature type="domain" description="2Fe-2S ferredoxin-type" evidence="24">
    <location>
        <begin position="40"/>
        <end position="131"/>
    </location>
</feature>
<evidence type="ECO:0000313" key="26">
    <source>
        <dbReference type="Proteomes" id="UP001266305"/>
    </source>
</evidence>
<comment type="catalytic activity">
    <reaction evidence="22">
        <text>(S)-malate + a quinone = enol-oxaloacetate + a quinol</text>
        <dbReference type="Rhea" id="RHEA:79831"/>
        <dbReference type="ChEBI" id="CHEBI:15589"/>
        <dbReference type="ChEBI" id="CHEBI:17479"/>
        <dbReference type="ChEBI" id="CHEBI:24646"/>
        <dbReference type="ChEBI" id="CHEBI:132124"/>
    </reaction>
    <physiologicalReaction direction="left-to-right" evidence="22">
        <dbReference type="Rhea" id="RHEA:79832"/>
    </physiologicalReaction>
</comment>
<dbReference type="InterPro" id="IPR050573">
    <property type="entry name" value="SDH/FRD_Iron-Sulfur"/>
</dbReference>
<evidence type="ECO:0000256" key="15">
    <source>
        <dbReference type="ARBA" id="ARBA00023291"/>
    </source>
</evidence>
<dbReference type="PROSITE" id="PS00198">
    <property type="entry name" value="4FE4S_FER_1"/>
    <property type="match status" value="1"/>
</dbReference>
<comment type="cofactor">
    <cofactor evidence="17">
        <name>[2Fe-2S] cluster</name>
        <dbReference type="ChEBI" id="CHEBI:190135"/>
    </cofactor>
</comment>
<evidence type="ECO:0000256" key="11">
    <source>
        <dbReference type="ARBA" id="ARBA00022723"/>
    </source>
</evidence>
<evidence type="ECO:0000256" key="22">
    <source>
        <dbReference type="ARBA" id="ARBA00048512"/>
    </source>
</evidence>
<evidence type="ECO:0000256" key="5">
    <source>
        <dbReference type="ARBA" id="ARBA00009433"/>
    </source>
</evidence>
<evidence type="ECO:0000256" key="19">
    <source>
        <dbReference type="ARBA" id="ARBA00046167"/>
    </source>
</evidence>
<keyword evidence="8" id="KW-0004">4Fe-4S</keyword>
<evidence type="ECO:0000256" key="2">
    <source>
        <dbReference type="ARBA" id="ARBA00001966"/>
    </source>
</evidence>
<dbReference type="NCBIfam" id="TIGR00384">
    <property type="entry name" value="dhsB"/>
    <property type="match status" value="1"/>
</dbReference>
<comment type="pathway">
    <text evidence="4">Carbohydrate metabolism; tricarboxylic acid cycle; fumarate from succinate (eukaryal route): step 1/1.</text>
</comment>
<keyword evidence="26" id="KW-1185">Reference proteome</keyword>
<dbReference type="InterPro" id="IPR006058">
    <property type="entry name" value="2Fe2S_fd_BS"/>
</dbReference>
<dbReference type="PROSITE" id="PS51085">
    <property type="entry name" value="2FE2S_FER_2"/>
    <property type="match status" value="1"/>
</dbReference>
<dbReference type="Pfam" id="PF13237">
    <property type="entry name" value="Fer4_10"/>
    <property type="match status" value="1"/>
</dbReference>
<dbReference type="InterPro" id="IPR004489">
    <property type="entry name" value="Succ_DH/fum_Rdtase_Fe-S"/>
</dbReference>
<evidence type="ECO:0000256" key="12">
    <source>
        <dbReference type="ARBA" id="ARBA00023002"/>
    </source>
</evidence>
<keyword evidence="14" id="KW-0411">Iron-sulfur</keyword>
<gene>
    <name evidence="25" type="ORF">P7K49_015979</name>
</gene>
<comment type="subunit">
    <text evidence="20">Component of complex II composed of four subunits: the flavoprotein (FP) SDHA, iron-sulfur protein (IP) SDHB, and a cytochrome b560 composed of SDHC and SDHD. Interacts with SDHAF1; the interaction is required for iron-sulfur cluster incorporation into SDHB.</text>
</comment>
<keyword evidence="12" id="KW-0560">Oxidoreductase</keyword>
<evidence type="ECO:0000256" key="13">
    <source>
        <dbReference type="ARBA" id="ARBA00023004"/>
    </source>
</evidence>
<dbReference type="InterPro" id="IPR001041">
    <property type="entry name" value="2Fe-2S_ferredoxin-type"/>
</dbReference>
<evidence type="ECO:0000256" key="14">
    <source>
        <dbReference type="ARBA" id="ARBA00023014"/>
    </source>
</evidence>
<comment type="catalytic activity">
    <reaction evidence="23">
        <text>a quinone + succinate = fumarate + a quinol</text>
        <dbReference type="Rhea" id="RHEA:40523"/>
        <dbReference type="ChEBI" id="CHEBI:24646"/>
        <dbReference type="ChEBI" id="CHEBI:29806"/>
        <dbReference type="ChEBI" id="CHEBI:30031"/>
        <dbReference type="ChEBI" id="CHEBI:132124"/>
        <dbReference type="EC" id="1.3.5.1"/>
    </reaction>
</comment>
<evidence type="ECO:0000256" key="6">
    <source>
        <dbReference type="ARBA" id="ARBA00012792"/>
    </source>
</evidence>
<dbReference type="EC" id="1.3.5.1" evidence="6"/>
<dbReference type="EMBL" id="JASSZA010000007">
    <property type="protein sequence ID" value="KAK2106465.1"/>
    <property type="molecule type" value="Genomic_DNA"/>
</dbReference>
<comment type="similarity">
    <text evidence="5">Belongs to the succinate dehydrogenase/fumarate reductase iron-sulfur protein family.</text>
</comment>